<comment type="subunit">
    <text evidence="6">HflC and HflK may interact to form a multimeric complex.</text>
</comment>
<dbReference type="Pfam" id="PF01145">
    <property type="entry name" value="Band_7"/>
    <property type="match status" value="1"/>
</dbReference>
<evidence type="ECO:0000256" key="6">
    <source>
        <dbReference type="RuleBase" id="RU364113"/>
    </source>
</evidence>
<keyword evidence="10" id="KW-0645">Protease</keyword>
<protein>
    <recommendedName>
        <fullName evidence="6">Protein HflK</fullName>
    </recommendedName>
</protein>
<feature type="region of interest" description="Disordered" evidence="8">
    <location>
        <begin position="1"/>
        <end position="41"/>
    </location>
</feature>
<feature type="domain" description="Band 7" evidence="9">
    <location>
        <begin position="81"/>
        <end position="250"/>
    </location>
</feature>
<comment type="subcellular location">
    <subcellularLocation>
        <location evidence="1">Membrane</location>
        <topology evidence="1">Single-pass membrane protein</topology>
    </subcellularLocation>
</comment>
<gene>
    <name evidence="10" type="ORF">C7477_102205</name>
</gene>
<dbReference type="NCBIfam" id="TIGR01933">
    <property type="entry name" value="hflK"/>
    <property type="match status" value="1"/>
</dbReference>
<evidence type="ECO:0000256" key="1">
    <source>
        <dbReference type="ARBA" id="ARBA00004167"/>
    </source>
</evidence>
<proteinExistence type="inferred from homology"/>
<dbReference type="InterPro" id="IPR010201">
    <property type="entry name" value="HflK"/>
</dbReference>
<comment type="similarity">
    <text evidence="2 6">Belongs to the band 7/mec-2 family. HflK subfamily.</text>
</comment>
<dbReference type="SMART" id="SM00244">
    <property type="entry name" value="PHB"/>
    <property type="match status" value="1"/>
</dbReference>
<dbReference type="InterPro" id="IPR050710">
    <property type="entry name" value="Band7/mec-2_domain"/>
</dbReference>
<feature type="region of interest" description="Disordered" evidence="8">
    <location>
        <begin position="349"/>
        <end position="386"/>
    </location>
</feature>
<dbReference type="AlphaFoldDB" id="A0A318TAP2"/>
<keyword evidence="7" id="KW-0175">Coiled coil</keyword>
<comment type="function">
    <text evidence="6">HflC and HflK could encode or regulate a protease.</text>
</comment>
<keyword evidence="4 6" id="KW-1133">Transmembrane helix</keyword>
<dbReference type="Gene3D" id="3.30.479.30">
    <property type="entry name" value="Band 7 domain"/>
    <property type="match status" value="1"/>
</dbReference>
<dbReference type="PANTHER" id="PTHR43327">
    <property type="entry name" value="STOMATIN-LIKE PROTEIN 2, MITOCHONDRIAL"/>
    <property type="match status" value="1"/>
</dbReference>
<feature type="transmembrane region" description="Helical" evidence="6">
    <location>
        <begin position="64"/>
        <end position="86"/>
    </location>
</feature>
<dbReference type="Proteomes" id="UP000247454">
    <property type="component" value="Unassembled WGS sequence"/>
</dbReference>
<dbReference type="InterPro" id="IPR001107">
    <property type="entry name" value="Band_7"/>
</dbReference>
<dbReference type="CDD" id="cd03404">
    <property type="entry name" value="SPFH_HflK"/>
    <property type="match status" value="1"/>
</dbReference>
<dbReference type="RefSeq" id="WP_110748660.1">
    <property type="nucleotide sequence ID" value="NZ_QJTF01000002.1"/>
</dbReference>
<dbReference type="InterPro" id="IPR036013">
    <property type="entry name" value="Band_7/SPFH_dom_sf"/>
</dbReference>
<dbReference type="PANTHER" id="PTHR43327:SF2">
    <property type="entry name" value="MODULATOR OF FTSH PROTEASE HFLK"/>
    <property type="match status" value="1"/>
</dbReference>
<evidence type="ECO:0000259" key="9">
    <source>
        <dbReference type="SMART" id="SM00244"/>
    </source>
</evidence>
<keyword evidence="5 6" id="KW-0472">Membrane</keyword>
<feature type="coiled-coil region" evidence="7">
    <location>
        <begin position="249"/>
        <end position="291"/>
    </location>
</feature>
<dbReference type="Pfam" id="PF12221">
    <property type="entry name" value="HflK_N"/>
    <property type="match status" value="1"/>
</dbReference>
<dbReference type="OrthoDB" id="9779595at2"/>
<dbReference type="InterPro" id="IPR020980">
    <property type="entry name" value="Membrane_HflK_N"/>
</dbReference>
<reference evidence="10 11" key="1">
    <citation type="submission" date="2018-06" db="EMBL/GenBank/DDBJ databases">
        <title>Genomic Encyclopedia of Type Strains, Phase III (KMG-III): the genomes of soil and plant-associated and newly described type strains.</title>
        <authorList>
            <person name="Whitman W."/>
        </authorList>
    </citation>
    <scope>NUCLEOTIDE SEQUENCE [LARGE SCALE GENOMIC DNA]</scope>
    <source>
        <strain evidence="10 11">ORS 1419</strain>
    </source>
</reference>
<evidence type="ECO:0000313" key="11">
    <source>
        <dbReference type="Proteomes" id="UP000247454"/>
    </source>
</evidence>
<evidence type="ECO:0000256" key="3">
    <source>
        <dbReference type="ARBA" id="ARBA00022692"/>
    </source>
</evidence>
<dbReference type="GO" id="GO:0008233">
    <property type="term" value="F:peptidase activity"/>
    <property type="evidence" value="ECO:0007669"/>
    <property type="project" value="UniProtKB-KW"/>
</dbReference>
<evidence type="ECO:0000256" key="7">
    <source>
        <dbReference type="SAM" id="Coils"/>
    </source>
</evidence>
<dbReference type="GO" id="GO:0016020">
    <property type="term" value="C:membrane"/>
    <property type="evidence" value="ECO:0007669"/>
    <property type="project" value="UniProtKB-SubCell"/>
</dbReference>
<dbReference type="EMBL" id="QJTF01000002">
    <property type="protein sequence ID" value="PYE90116.1"/>
    <property type="molecule type" value="Genomic_DNA"/>
</dbReference>
<dbReference type="SUPFAM" id="SSF117892">
    <property type="entry name" value="Band 7/SPFH domain"/>
    <property type="match status" value="1"/>
</dbReference>
<keyword evidence="10" id="KW-0378">Hydrolase</keyword>
<evidence type="ECO:0000313" key="10">
    <source>
        <dbReference type="EMBL" id="PYE90116.1"/>
    </source>
</evidence>
<evidence type="ECO:0000256" key="2">
    <source>
        <dbReference type="ARBA" id="ARBA00006971"/>
    </source>
</evidence>
<name>A0A318TAP2_9HYPH</name>
<evidence type="ECO:0000256" key="8">
    <source>
        <dbReference type="SAM" id="MobiDB-lite"/>
    </source>
</evidence>
<feature type="compositionally biased region" description="Low complexity" evidence="8">
    <location>
        <begin position="370"/>
        <end position="386"/>
    </location>
</feature>
<dbReference type="GO" id="GO:0006508">
    <property type="term" value="P:proteolysis"/>
    <property type="evidence" value="ECO:0007669"/>
    <property type="project" value="UniProtKB-KW"/>
</dbReference>
<evidence type="ECO:0000256" key="5">
    <source>
        <dbReference type="ARBA" id="ARBA00023136"/>
    </source>
</evidence>
<comment type="caution">
    <text evidence="10">The sequence shown here is derived from an EMBL/GenBank/DDBJ whole genome shotgun (WGS) entry which is preliminary data.</text>
</comment>
<feature type="compositionally biased region" description="Gly residues" evidence="8">
    <location>
        <begin position="7"/>
        <end position="30"/>
    </location>
</feature>
<keyword evidence="3 6" id="KW-0812">Transmembrane</keyword>
<organism evidence="10 11">
    <name type="scientific">Phyllobacterium leguminum</name>
    <dbReference type="NCBI Taxonomy" id="314237"/>
    <lineage>
        <taxon>Bacteria</taxon>
        <taxon>Pseudomonadati</taxon>
        <taxon>Pseudomonadota</taxon>
        <taxon>Alphaproteobacteria</taxon>
        <taxon>Hyphomicrobiales</taxon>
        <taxon>Phyllobacteriaceae</taxon>
        <taxon>Phyllobacterium</taxon>
    </lineage>
</organism>
<accession>A0A318TAP2</accession>
<sequence length="386" mass="41819">MPWSNQNGGGGPWGGGGNNNGGPWGGGGKGPRNPGTPPDLEDILRKGQDRLKQVFPGGGGRNNYAIYALIAALLLGFWLFKCVYTVQPDELAVESRFGIPKEEIAGPGLHFHFWPIETYEKASIAEKQINIGGQGTRGATQGLMLTGDQNIVNVQFSVLYQVTSPRDYLFNVENPDSMVQQVSESAIREVVGRRPAQDVFRDNRAQIANEVRAIVQGALDEYKTGIQINAVSIEDAAPPPEVADAFDEVQRAEQDEDRFVEESNQYSNQKLGAARGQAAQIREEAAAYKNQIVQEAEGEAQRFTSVYDQYAKAPDVTRKRLFLEAMEKVLKGSNKVIIDQGTGVMPYLPLNELTKQRPAPSGPSVFQNNTSGGSTSGTSSATGASQ</sequence>
<evidence type="ECO:0000256" key="4">
    <source>
        <dbReference type="ARBA" id="ARBA00022989"/>
    </source>
</evidence>
<keyword evidence="11" id="KW-1185">Reference proteome</keyword>